<evidence type="ECO:0000256" key="1">
    <source>
        <dbReference type="SAM" id="SignalP"/>
    </source>
</evidence>
<dbReference type="EMBL" id="CACVAT010000179">
    <property type="protein sequence ID" value="CAA6811990.1"/>
    <property type="molecule type" value="Genomic_DNA"/>
</dbReference>
<evidence type="ECO:0000313" key="3">
    <source>
        <dbReference type="EMBL" id="CAA6811990.1"/>
    </source>
</evidence>
<evidence type="ECO:0000259" key="2">
    <source>
        <dbReference type="Pfam" id="PF12146"/>
    </source>
</evidence>
<dbReference type="PANTHER" id="PTHR43194">
    <property type="entry name" value="HYDROLASE ALPHA/BETA FOLD FAMILY"/>
    <property type="match status" value="1"/>
</dbReference>
<reference evidence="3" key="1">
    <citation type="submission" date="2020-01" db="EMBL/GenBank/DDBJ databases">
        <authorList>
            <person name="Meier V. D."/>
            <person name="Meier V D."/>
        </authorList>
    </citation>
    <scope>NUCLEOTIDE SEQUENCE</scope>
    <source>
        <strain evidence="3">HLG_WM_MAG_09</strain>
    </source>
</reference>
<feature type="domain" description="Serine aminopeptidase S33" evidence="2">
    <location>
        <begin position="48"/>
        <end position="279"/>
    </location>
</feature>
<sequence>MRKITLLLTSLLLVCSLSTAASADEVLLEHDGISLRADLNLADDKTLADGVVMMLHGTLAHNRMEIMTTVSELLNETGYNTLTVNLGFALDKRAEGMLDCGIEHRHHYEDAIEELKAWTGWLEKEGATKVAVWGHSRGGAQVSWFASENDSDLLSQIILVAPATFAATSAAEGYEKRYGKPLAELMSEAQKLVDAGKATEIMGVPGFVYCEDAKVSAESFVSYGRADERKNTPTTLKKITKPTLVVIGSADEVVTGLAEQLSGAAQDNVRVETIEGAGHFFRDLYADDMVEVMDDFLGWE</sequence>
<feature type="chain" id="PRO_5027597311" evidence="1">
    <location>
        <begin position="24"/>
        <end position="300"/>
    </location>
</feature>
<dbReference type="SUPFAM" id="SSF53474">
    <property type="entry name" value="alpha/beta-Hydrolases"/>
    <property type="match status" value="1"/>
</dbReference>
<dbReference type="PANTHER" id="PTHR43194:SF2">
    <property type="entry name" value="PEROXISOMAL MEMBRANE PROTEIN LPX1"/>
    <property type="match status" value="1"/>
</dbReference>
<dbReference type="Pfam" id="PF12146">
    <property type="entry name" value="Hydrolase_4"/>
    <property type="match status" value="1"/>
</dbReference>
<proteinExistence type="predicted"/>
<name>A0A6S6T9C3_9GAMM</name>
<organism evidence="3">
    <name type="scientific">uncultured Thiotrichaceae bacterium</name>
    <dbReference type="NCBI Taxonomy" id="298394"/>
    <lineage>
        <taxon>Bacteria</taxon>
        <taxon>Pseudomonadati</taxon>
        <taxon>Pseudomonadota</taxon>
        <taxon>Gammaproteobacteria</taxon>
        <taxon>Thiotrichales</taxon>
        <taxon>Thiotrichaceae</taxon>
        <taxon>environmental samples</taxon>
    </lineage>
</organism>
<dbReference type="InterPro" id="IPR029058">
    <property type="entry name" value="AB_hydrolase_fold"/>
</dbReference>
<gene>
    <name evidence="3" type="ORF">HELGO_WM33599</name>
</gene>
<protein>
    <submittedName>
        <fullName evidence="3">Pimeloyl-ACP methyl ester carboxylesterase</fullName>
    </submittedName>
</protein>
<keyword evidence="1" id="KW-0732">Signal</keyword>
<dbReference type="InterPro" id="IPR050228">
    <property type="entry name" value="Carboxylesterase_BioH"/>
</dbReference>
<accession>A0A6S6T9C3</accession>
<feature type="signal peptide" evidence="1">
    <location>
        <begin position="1"/>
        <end position="23"/>
    </location>
</feature>
<dbReference type="AlphaFoldDB" id="A0A6S6T9C3"/>
<dbReference type="InterPro" id="IPR022742">
    <property type="entry name" value="Hydrolase_4"/>
</dbReference>
<dbReference type="Gene3D" id="3.40.50.1820">
    <property type="entry name" value="alpha/beta hydrolase"/>
    <property type="match status" value="1"/>
</dbReference>